<keyword evidence="9 12" id="KW-0255">Endonuclease</keyword>
<evidence type="ECO:0000256" key="6">
    <source>
        <dbReference type="ARBA" id="ARBA00022490"/>
    </source>
</evidence>
<dbReference type="InterPro" id="IPR036397">
    <property type="entry name" value="RNaseH_sf"/>
</dbReference>
<evidence type="ECO:0000256" key="9">
    <source>
        <dbReference type="ARBA" id="ARBA00022759"/>
    </source>
</evidence>
<comment type="catalytic activity">
    <reaction evidence="1 12 13">
        <text>Endonucleolytic cleavage to 5'-phosphomonoester.</text>
        <dbReference type="EC" id="3.1.26.4"/>
    </reaction>
</comment>
<dbReference type="GO" id="GO:0004523">
    <property type="term" value="F:RNA-DNA hybrid ribonuclease activity"/>
    <property type="evidence" value="ECO:0007669"/>
    <property type="project" value="UniProtKB-UniRule"/>
</dbReference>
<comment type="cofactor">
    <cofactor evidence="12">
        <name>Mn(2+)</name>
        <dbReference type="ChEBI" id="CHEBI:29035"/>
    </cofactor>
    <cofactor evidence="12">
        <name>Mg(2+)</name>
        <dbReference type="ChEBI" id="CHEBI:18420"/>
    </cofactor>
    <text evidence="12">Manganese or magnesium. Binds 1 divalent metal ion per monomer in the absence of substrate. May bind a second metal ion after substrate binding.</text>
</comment>
<dbReference type="PANTHER" id="PTHR10954:SF23">
    <property type="entry name" value="RIBONUCLEASE"/>
    <property type="match status" value="1"/>
</dbReference>
<organism evidence="15 16">
    <name type="scientific">Pelagicoccus albus</name>
    <dbReference type="NCBI Taxonomy" id="415222"/>
    <lineage>
        <taxon>Bacteria</taxon>
        <taxon>Pseudomonadati</taxon>
        <taxon>Verrucomicrobiota</taxon>
        <taxon>Opitutia</taxon>
        <taxon>Puniceicoccales</taxon>
        <taxon>Pelagicoccaceae</taxon>
        <taxon>Pelagicoccus</taxon>
    </lineage>
</organism>
<evidence type="ECO:0000256" key="13">
    <source>
        <dbReference type="RuleBase" id="RU003515"/>
    </source>
</evidence>
<feature type="binding site" evidence="12">
    <location>
        <position position="112"/>
    </location>
    <ligand>
        <name>a divalent metal cation</name>
        <dbReference type="ChEBI" id="CHEBI:60240"/>
    </ligand>
</feature>
<feature type="binding site" evidence="12">
    <location>
        <position position="217"/>
    </location>
    <ligand>
        <name>a divalent metal cation</name>
        <dbReference type="ChEBI" id="CHEBI:60240"/>
    </ligand>
</feature>
<proteinExistence type="inferred from homology"/>
<comment type="similarity">
    <text evidence="5">Belongs to the RNase HII family. RnhC subfamily.</text>
</comment>
<feature type="binding site" evidence="12">
    <location>
        <position position="113"/>
    </location>
    <ligand>
        <name>a divalent metal cation</name>
        <dbReference type="ChEBI" id="CHEBI:60240"/>
    </ligand>
</feature>
<evidence type="ECO:0000256" key="7">
    <source>
        <dbReference type="ARBA" id="ARBA00022722"/>
    </source>
</evidence>
<name>A0A7X1B483_9BACT</name>
<dbReference type="GO" id="GO:0003723">
    <property type="term" value="F:RNA binding"/>
    <property type="evidence" value="ECO:0007669"/>
    <property type="project" value="UniProtKB-UniRule"/>
</dbReference>
<evidence type="ECO:0000256" key="5">
    <source>
        <dbReference type="ARBA" id="ARBA00008378"/>
    </source>
</evidence>
<evidence type="ECO:0000313" key="16">
    <source>
        <dbReference type="Proteomes" id="UP000526501"/>
    </source>
</evidence>
<evidence type="ECO:0000256" key="10">
    <source>
        <dbReference type="ARBA" id="ARBA00022801"/>
    </source>
</evidence>
<dbReference type="InterPro" id="IPR024567">
    <property type="entry name" value="RNase_HII/HIII_dom"/>
</dbReference>
<dbReference type="InterPro" id="IPR012295">
    <property type="entry name" value="TBP_dom_sf"/>
</dbReference>
<comment type="subcellular location">
    <subcellularLocation>
        <location evidence="4">Cytoplasm</location>
    </subcellularLocation>
</comment>
<evidence type="ECO:0000313" key="15">
    <source>
        <dbReference type="EMBL" id="MBC2605321.1"/>
    </source>
</evidence>
<dbReference type="InterPro" id="IPR004641">
    <property type="entry name" value="RNase_HIII"/>
</dbReference>
<dbReference type="PANTHER" id="PTHR10954">
    <property type="entry name" value="RIBONUCLEASE H2 SUBUNIT A"/>
    <property type="match status" value="1"/>
</dbReference>
<dbReference type="EMBL" id="JACHVC010000006">
    <property type="protein sequence ID" value="MBC2605321.1"/>
    <property type="molecule type" value="Genomic_DNA"/>
</dbReference>
<evidence type="ECO:0000256" key="2">
    <source>
        <dbReference type="ARBA" id="ARBA00001946"/>
    </source>
</evidence>
<keyword evidence="11" id="KW-0460">Magnesium</keyword>
<dbReference type="Pfam" id="PF01351">
    <property type="entry name" value="RNase_HII"/>
    <property type="match status" value="1"/>
</dbReference>
<evidence type="ECO:0000256" key="3">
    <source>
        <dbReference type="ARBA" id="ARBA00004065"/>
    </source>
</evidence>
<keyword evidence="7 12" id="KW-0540">Nuclease</keyword>
<evidence type="ECO:0000256" key="11">
    <source>
        <dbReference type="ARBA" id="ARBA00022842"/>
    </source>
</evidence>
<dbReference type="GO" id="GO:0046872">
    <property type="term" value="F:metal ion binding"/>
    <property type="evidence" value="ECO:0007669"/>
    <property type="project" value="UniProtKB-KW"/>
</dbReference>
<keyword evidence="6" id="KW-0963">Cytoplasm</keyword>
<dbReference type="GO" id="GO:0005737">
    <property type="term" value="C:cytoplasm"/>
    <property type="evidence" value="ECO:0007669"/>
    <property type="project" value="UniProtKB-SubCell"/>
</dbReference>
<reference evidence="15 16" key="1">
    <citation type="submission" date="2020-07" db="EMBL/GenBank/DDBJ databases">
        <authorList>
            <person name="Feng X."/>
        </authorList>
    </citation>
    <scope>NUCLEOTIDE SEQUENCE [LARGE SCALE GENOMIC DNA]</scope>
    <source>
        <strain evidence="15 16">JCM23202</strain>
    </source>
</reference>
<dbReference type="EC" id="3.1.26.4" evidence="13"/>
<keyword evidence="10 12" id="KW-0378">Hydrolase</keyword>
<dbReference type="InterPro" id="IPR001352">
    <property type="entry name" value="RNase_HII/HIII"/>
</dbReference>
<dbReference type="GO" id="GO:0043137">
    <property type="term" value="P:DNA replication, removal of RNA primer"/>
    <property type="evidence" value="ECO:0007669"/>
    <property type="project" value="TreeGrafter"/>
</dbReference>
<keyword evidence="16" id="KW-1185">Reference proteome</keyword>
<evidence type="ECO:0000256" key="8">
    <source>
        <dbReference type="ARBA" id="ARBA00022723"/>
    </source>
</evidence>
<dbReference type="GO" id="GO:0006298">
    <property type="term" value="P:mismatch repair"/>
    <property type="evidence" value="ECO:0007669"/>
    <property type="project" value="TreeGrafter"/>
</dbReference>
<dbReference type="CDD" id="cd06590">
    <property type="entry name" value="RNase_HII_bacteria_HIII_like"/>
    <property type="match status" value="1"/>
</dbReference>
<comment type="function">
    <text evidence="3 13">Endonuclease that specifically degrades the RNA of RNA-DNA hybrids.</text>
</comment>
<evidence type="ECO:0000256" key="12">
    <source>
        <dbReference type="PROSITE-ProRule" id="PRU01319"/>
    </source>
</evidence>
<dbReference type="Pfam" id="PF11858">
    <property type="entry name" value="DUF3378"/>
    <property type="match status" value="1"/>
</dbReference>
<dbReference type="PROSITE" id="PS51975">
    <property type="entry name" value="RNASE_H_2"/>
    <property type="match status" value="1"/>
</dbReference>
<sequence>MARGKKKAAVDPDEPKKKTMYTNKLSQEQLDKLQHILDMKMWEPYEVEYAQFGFKGDKVNVVGYKSGKLVVQGKATEDFVINTLEPEVLGEARFGYDEVYHPEWFESHAGMDESGKGDFFGPIVTACVIADKQHIDEWVKEGIRDSKTITDGRILKLDKIIRGTKGVAVETCFCGMPKYNQLMSKPRANLNLLLAWQHGISLKAALGKKRVPWGMLDQFSKQDLVGRYFKDDKFELRMQTKAEEDPVVAAASVVARAEYVRYMDGLSKKFGDTLAKGASSKVKVQAAEILEKFGPEKLGEFAKLHFRTAFEVVKAAGMLDRLPLKEPKAYTFKR</sequence>
<evidence type="ECO:0000256" key="1">
    <source>
        <dbReference type="ARBA" id="ARBA00000077"/>
    </source>
</evidence>
<keyword evidence="8 12" id="KW-0479">Metal-binding</keyword>
<dbReference type="GO" id="GO:0032299">
    <property type="term" value="C:ribonuclease H2 complex"/>
    <property type="evidence" value="ECO:0007669"/>
    <property type="project" value="TreeGrafter"/>
</dbReference>
<dbReference type="Gene3D" id="3.30.310.10">
    <property type="entry name" value="TATA-Binding Protein"/>
    <property type="match status" value="1"/>
</dbReference>
<dbReference type="NCBIfam" id="TIGR00716">
    <property type="entry name" value="rnhC"/>
    <property type="match status" value="1"/>
</dbReference>
<accession>A0A7X1B483</accession>
<evidence type="ECO:0000256" key="4">
    <source>
        <dbReference type="ARBA" id="ARBA00004496"/>
    </source>
</evidence>
<dbReference type="SUPFAM" id="SSF53098">
    <property type="entry name" value="Ribonuclease H-like"/>
    <property type="match status" value="1"/>
</dbReference>
<dbReference type="AlphaFoldDB" id="A0A7X1B483"/>
<dbReference type="RefSeq" id="WP_185659204.1">
    <property type="nucleotide sequence ID" value="NZ_CAWPOO010000006.1"/>
</dbReference>
<dbReference type="InterPro" id="IPR012337">
    <property type="entry name" value="RNaseH-like_sf"/>
</dbReference>
<comment type="cofactor">
    <cofactor evidence="2">
        <name>Mg(2+)</name>
        <dbReference type="ChEBI" id="CHEBI:18420"/>
    </cofactor>
</comment>
<protein>
    <recommendedName>
        <fullName evidence="13">Ribonuclease</fullName>
        <ecNumber evidence="13">3.1.26.4</ecNumber>
    </recommendedName>
</protein>
<dbReference type="Proteomes" id="UP000526501">
    <property type="component" value="Unassembled WGS sequence"/>
</dbReference>
<comment type="caution">
    <text evidence="15">The sequence shown here is derived from an EMBL/GenBank/DDBJ whole genome shotgun (WGS) entry which is preliminary data.</text>
</comment>
<dbReference type="Gene3D" id="3.30.420.10">
    <property type="entry name" value="Ribonuclease H-like superfamily/Ribonuclease H"/>
    <property type="match status" value="1"/>
</dbReference>
<feature type="domain" description="RNase H type-2" evidence="14">
    <location>
        <begin position="106"/>
        <end position="318"/>
    </location>
</feature>
<gene>
    <name evidence="15" type="ORF">H5P27_04610</name>
</gene>
<dbReference type="InterPro" id="IPR024568">
    <property type="entry name" value="RNase_HIII_N"/>
</dbReference>
<evidence type="ECO:0000259" key="14">
    <source>
        <dbReference type="PROSITE" id="PS51975"/>
    </source>
</evidence>